<dbReference type="RefSeq" id="WP_262985039.1">
    <property type="nucleotide sequence ID" value="NZ_NGAF01000001.1"/>
</dbReference>
<dbReference type="AlphaFoldDB" id="A0A231HFZ1"/>
<accession>A0A231HFZ1</accession>
<keyword evidence="2" id="KW-0808">Transferase</keyword>
<dbReference type="GO" id="GO:0032259">
    <property type="term" value="P:methylation"/>
    <property type="evidence" value="ECO:0007669"/>
    <property type="project" value="UniProtKB-KW"/>
</dbReference>
<dbReference type="EMBL" id="NGAF01000001">
    <property type="protein sequence ID" value="OXR47804.1"/>
    <property type="molecule type" value="Genomic_DNA"/>
</dbReference>
<dbReference type="GO" id="GO:0043770">
    <property type="term" value="F:demethylmenaquinone methyltransferase activity"/>
    <property type="evidence" value="ECO:0007669"/>
    <property type="project" value="UniProtKB-EC"/>
</dbReference>
<dbReference type="Proteomes" id="UP000215506">
    <property type="component" value="Unassembled WGS sequence"/>
</dbReference>
<evidence type="ECO:0000313" key="2">
    <source>
        <dbReference type="EMBL" id="OXR47804.1"/>
    </source>
</evidence>
<evidence type="ECO:0000259" key="1">
    <source>
        <dbReference type="Pfam" id="PF13847"/>
    </source>
</evidence>
<dbReference type="EC" id="2.1.1.163" evidence="2"/>
<keyword evidence="2" id="KW-0830">Ubiquinone</keyword>
<name>A0A231HFZ1_9NOCA</name>
<keyword evidence="2" id="KW-0489">Methyltransferase</keyword>
<feature type="domain" description="Methyltransferase" evidence="1">
    <location>
        <begin position="39"/>
        <end position="86"/>
    </location>
</feature>
<keyword evidence="3" id="KW-1185">Reference proteome</keyword>
<comment type="caution">
    <text evidence="2">The sequence shown here is derived from an EMBL/GenBank/DDBJ whole genome shotgun (WGS) entry which is preliminary data.</text>
</comment>
<proteinExistence type="predicted"/>
<dbReference type="Gene3D" id="3.40.50.150">
    <property type="entry name" value="Vaccinia Virus protein VP39"/>
    <property type="match status" value="1"/>
</dbReference>
<dbReference type="InterPro" id="IPR025714">
    <property type="entry name" value="Methyltranfer_dom"/>
</dbReference>
<dbReference type="CDD" id="cd02440">
    <property type="entry name" value="AdoMet_MTases"/>
    <property type="match status" value="1"/>
</dbReference>
<reference evidence="2 3" key="1">
    <citation type="submission" date="2017-07" db="EMBL/GenBank/DDBJ databases">
        <title>First draft Genome Sequence of Nocardia cerradoensis isolated from human infection.</title>
        <authorList>
            <person name="Carrasco G."/>
        </authorList>
    </citation>
    <scope>NUCLEOTIDE SEQUENCE [LARGE SCALE GENOMIC DNA]</scope>
    <source>
        <strain evidence="2 3">CNM20130759</strain>
    </source>
</reference>
<sequence>MVNVEAFEKYRANDYLRRLADSDIGRHYKAIALEQLDIQPGHTVVDLGCGPGADLGSFAAATGPAGRVVGIDSDAAALTEARSDIRAGEPIALYTATFTVSAFPGLPSIAHTPTGCCNMWPIP</sequence>
<organism evidence="2 3">
    <name type="scientific">Nocardia cerradoensis</name>
    <dbReference type="NCBI Taxonomy" id="85688"/>
    <lineage>
        <taxon>Bacteria</taxon>
        <taxon>Bacillati</taxon>
        <taxon>Actinomycetota</taxon>
        <taxon>Actinomycetes</taxon>
        <taxon>Mycobacteriales</taxon>
        <taxon>Nocardiaceae</taxon>
        <taxon>Nocardia</taxon>
    </lineage>
</organism>
<dbReference type="InterPro" id="IPR029063">
    <property type="entry name" value="SAM-dependent_MTases_sf"/>
</dbReference>
<gene>
    <name evidence="2" type="primary">ubiE_1</name>
    <name evidence="2" type="ORF">B7C42_00929</name>
</gene>
<protein>
    <submittedName>
        <fullName evidence="2">Ubiquinone/menaquinone biosynthesis C-methyltransferase UbiE</fullName>
        <ecNumber evidence="2">2.1.1.163</ecNumber>
    </submittedName>
</protein>
<evidence type="ECO:0000313" key="3">
    <source>
        <dbReference type="Proteomes" id="UP000215506"/>
    </source>
</evidence>
<dbReference type="Pfam" id="PF13847">
    <property type="entry name" value="Methyltransf_31"/>
    <property type="match status" value="1"/>
</dbReference>
<dbReference type="SUPFAM" id="SSF53335">
    <property type="entry name" value="S-adenosyl-L-methionine-dependent methyltransferases"/>
    <property type="match status" value="1"/>
</dbReference>